<comment type="caution">
    <text evidence="1">The sequence shown here is derived from an EMBL/GenBank/DDBJ whole genome shotgun (WGS) entry which is preliminary data.</text>
</comment>
<dbReference type="Proteomes" id="UP000790709">
    <property type="component" value="Unassembled WGS sequence"/>
</dbReference>
<gene>
    <name evidence="1" type="ORF">BV22DRAFT_1015597</name>
</gene>
<accession>A0ACB8BC33</accession>
<protein>
    <submittedName>
        <fullName evidence="1">Uncharacterized protein</fullName>
    </submittedName>
</protein>
<name>A0ACB8BC33_9AGAM</name>
<evidence type="ECO:0000313" key="2">
    <source>
        <dbReference type="Proteomes" id="UP000790709"/>
    </source>
</evidence>
<sequence length="317" mass="35580">MASPLAALPRFDDTIGALLIGFGVSAVGYGIFSIQVYTYYRRYPLDKGMYKALVSAVLETVDQAFIGHSVYYYTVDNYMNFAALISYKPIWYAELQMTAGALVGTVVKACFSIRVWRFSYRNWILTGFLVCDPITVTSQLLKLRYFRLPSLTDLINLRIVGSLSLGLGVANDMFMAAALCYYLQGMRSSSNYSSADSLINSLTLYAVNTGILTSACSLTTLILYNFMPKNFVFMCFYFVLSKLYAISFLATLNTRQIIRGRGTDREQGKSTSFHMVTDPLQRSVQVPMPSEPFPEEHIQKVGAIFRTIASWKYSSIP</sequence>
<organism evidence="1 2">
    <name type="scientific">Leucogyrophana mollusca</name>
    <dbReference type="NCBI Taxonomy" id="85980"/>
    <lineage>
        <taxon>Eukaryota</taxon>
        <taxon>Fungi</taxon>
        <taxon>Dikarya</taxon>
        <taxon>Basidiomycota</taxon>
        <taxon>Agaricomycotina</taxon>
        <taxon>Agaricomycetes</taxon>
        <taxon>Agaricomycetidae</taxon>
        <taxon>Boletales</taxon>
        <taxon>Boletales incertae sedis</taxon>
        <taxon>Leucogyrophana</taxon>
    </lineage>
</organism>
<reference evidence="1" key="1">
    <citation type="journal article" date="2021" name="New Phytol.">
        <title>Evolutionary innovations through gain and loss of genes in the ectomycorrhizal Boletales.</title>
        <authorList>
            <person name="Wu G."/>
            <person name="Miyauchi S."/>
            <person name="Morin E."/>
            <person name="Kuo A."/>
            <person name="Drula E."/>
            <person name="Varga T."/>
            <person name="Kohler A."/>
            <person name="Feng B."/>
            <person name="Cao Y."/>
            <person name="Lipzen A."/>
            <person name="Daum C."/>
            <person name="Hundley H."/>
            <person name="Pangilinan J."/>
            <person name="Johnson J."/>
            <person name="Barry K."/>
            <person name="LaButti K."/>
            <person name="Ng V."/>
            <person name="Ahrendt S."/>
            <person name="Min B."/>
            <person name="Choi I.G."/>
            <person name="Park H."/>
            <person name="Plett J.M."/>
            <person name="Magnuson J."/>
            <person name="Spatafora J.W."/>
            <person name="Nagy L.G."/>
            <person name="Henrissat B."/>
            <person name="Grigoriev I.V."/>
            <person name="Yang Z.L."/>
            <person name="Xu J."/>
            <person name="Martin F.M."/>
        </authorList>
    </citation>
    <scope>NUCLEOTIDE SEQUENCE</scope>
    <source>
        <strain evidence="1">KUC20120723A-06</strain>
    </source>
</reference>
<keyword evidence="2" id="KW-1185">Reference proteome</keyword>
<proteinExistence type="predicted"/>
<evidence type="ECO:0000313" key="1">
    <source>
        <dbReference type="EMBL" id="KAH7923355.1"/>
    </source>
</evidence>
<dbReference type="EMBL" id="MU266455">
    <property type="protein sequence ID" value="KAH7923355.1"/>
    <property type="molecule type" value="Genomic_DNA"/>
</dbReference>